<dbReference type="Proteomes" id="UP000254893">
    <property type="component" value="Unassembled WGS sequence"/>
</dbReference>
<reference evidence="2 3" key="1">
    <citation type="submission" date="2018-06" db="EMBL/GenBank/DDBJ databases">
        <authorList>
            <consortium name="Pathogen Informatics"/>
            <person name="Doyle S."/>
        </authorList>
    </citation>
    <scope>NUCLEOTIDE SEQUENCE [LARGE SCALE GENOMIC DNA]</scope>
    <source>
        <strain evidence="2 3">NCTC11388</strain>
    </source>
</reference>
<keyword evidence="1" id="KW-0732">Signal</keyword>
<organism evidence="2 3">
    <name type="scientific">Sphingobacterium spiritivorum</name>
    <name type="common">Flavobacterium spiritivorum</name>
    <dbReference type="NCBI Taxonomy" id="258"/>
    <lineage>
        <taxon>Bacteria</taxon>
        <taxon>Pseudomonadati</taxon>
        <taxon>Bacteroidota</taxon>
        <taxon>Sphingobacteriia</taxon>
        <taxon>Sphingobacteriales</taxon>
        <taxon>Sphingobacteriaceae</taxon>
        <taxon>Sphingobacterium</taxon>
    </lineage>
</organism>
<dbReference type="AlphaFoldDB" id="A0A380CHL4"/>
<accession>A0A380CHL4</accession>
<sequence>MKKIKNNLFALAAVTIASVTMSFSVMKNASLAGEKWFAYTDETGDGNISNPVNFALVNENGSTAPPCITGNDILCAIKAKPLIGDTEHPDMNTVISSIYTRIE</sequence>
<evidence type="ECO:0000256" key="1">
    <source>
        <dbReference type="SAM" id="SignalP"/>
    </source>
</evidence>
<name>A0A380CHL4_SPHSI</name>
<protein>
    <recommendedName>
        <fullName evidence="4">Peptide ABC transporter substrate-binding protein</fullName>
    </recommendedName>
</protein>
<dbReference type="RefSeq" id="WP_434365827.1">
    <property type="nucleotide sequence ID" value="NZ_JBPFRO010000003.1"/>
</dbReference>
<evidence type="ECO:0008006" key="4">
    <source>
        <dbReference type="Google" id="ProtNLM"/>
    </source>
</evidence>
<feature type="chain" id="PRO_5016673375" description="Peptide ABC transporter substrate-binding protein" evidence="1">
    <location>
        <begin position="33"/>
        <end position="103"/>
    </location>
</feature>
<evidence type="ECO:0000313" key="3">
    <source>
        <dbReference type="Proteomes" id="UP000254893"/>
    </source>
</evidence>
<feature type="signal peptide" evidence="1">
    <location>
        <begin position="1"/>
        <end position="32"/>
    </location>
</feature>
<dbReference type="EMBL" id="UGYW01000002">
    <property type="protein sequence ID" value="SUJ20719.1"/>
    <property type="molecule type" value="Genomic_DNA"/>
</dbReference>
<evidence type="ECO:0000313" key="2">
    <source>
        <dbReference type="EMBL" id="SUJ20719.1"/>
    </source>
</evidence>
<proteinExistence type="predicted"/>
<gene>
    <name evidence="2" type="ORF">NCTC11388_03073</name>
</gene>